<evidence type="ECO:0000313" key="11">
    <source>
        <dbReference type="Proteomes" id="UP001166585"/>
    </source>
</evidence>
<name>A0ABS5R9Q5_9HYPH</name>
<protein>
    <submittedName>
        <fullName evidence="10">Thiol reductant ABC exporter subunit CydC</fullName>
    </submittedName>
</protein>
<dbReference type="InterPro" id="IPR027417">
    <property type="entry name" value="P-loop_NTPase"/>
</dbReference>
<feature type="transmembrane region" description="Helical" evidence="7">
    <location>
        <begin position="59"/>
        <end position="83"/>
    </location>
</feature>
<dbReference type="Gene3D" id="3.40.50.300">
    <property type="entry name" value="P-loop containing nucleotide triphosphate hydrolases"/>
    <property type="match status" value="1"/>
</dbReference>
<dbReference type="PROSITE" id="PS50929">
    <property type="entry name" value="ABC_TM1F"/>
    <property type="match status" value="1"/>
</dbReference>
<evidence type="ECO:0000259" key="9">
    <source>
        <dbReference type="PROSITE" id="PS50929"/>
    </source>
</evidence>
<dbReference type="InterPro" id="IPR014223">
    <property type="entry name" value="ABC_CydC/D"/>
</dbReference>
<keyword evidence="2 7" id="KW-0812">Transmembrane</keyword>
<feature type="transmembrane region" description="Helical" evidence="7">
    <location>
        <begin position="20"/>
        <end position="53"/>
    </location>
</feature>
<proteinExistence type="predicted"/>
<dbReference type="InterPro" id="IPR003593">
    <property type="entry name" value="AAA+_ATPase"/>
</dbReference>
<organism evidence="10 11">
    <name type="scientific">Ancylobacter radicis</name>
    <dbReference type="NCBI Taxonomy" id="2836179"/>
    <lineage>
        <taxon>Bacteria</taxon>
        <taxon>Pseudomonadati</taxon>
        <taxon>Pseudomonadota</taxon>
        <taxon>Alphaproteobacteria</taxon>
        <taxon>Hyphomicrobiales</taxon>
        <taxon>Xanthobacteraceae</taxon>
        <taxon>Ancylobacter</taxon>
    </lineage>
</organism>
<keyword evidence="3" id="KW-0547">Nucleotide-binding</keyword>
<evidence type="ECO:0000313" key="10">
    <source>
        <dbReference type="EMBL" id="MBS9477616.1"/>
    </source>
</evidence>
<dbReference type="SMART" id="SM00382">
    <property type="entry name" value="AAA"/>
    <property type="match status" value="1"/>
</dbReference>
<dbReference type="SUPFAM" id="SSF90123">
    <property type="entry name" value="ABC transporter transmembrane region"/>
    <property type="match status" value="1"/>
</dbReference>
<sequence>MGERRVGERHRVSTRRLRRFGALASIVRLFFAERGWALTAGIALAIVTLLAGLGLLGTAGWFITATAIAGLSTATALAFDIFAPSAVIRLMALLRTAGRYGERLVTHDAALGVLAGLRETLFRGWAAPEAAGRLADRPSRLLFRLTLDIDALDSLYLRVLVPVAAAAAVAGGLILAIALIDTRTALIFAALLLGAGIGVPLIALRTARRPARRRAHALEVLRARAVDLLAGQTELAMAGRLSAHRESLSAADARLVDADNALNRVDTYAGAGFTAASGVLLAVMLVLVASLAGDGRITAPIGALVLMVALAAFEPFAALRRGMIEMERALIAAARLAPRLTPAPTPRRAPAPGPGVAVELVGVSLGHGGAGHGGASHGGAPVLRGLDLTLHAGERLAVIGASGAGKSTLLAALAGEIAPLAGHLATRPATLLTQRTELFQDSLAGNLRLARPEASEGELRAALAKAGLDALVAALPAGMDSRLGEGGLGLSGGQGRRLALARLILRNAPVWLLDEPTDGLDGATARAVMAQLGSCADDRTLVLATHLRREAEIADTLVLLADGRLHTLARRGEPAFDALLDGLRPD</sequence>
<keyword evidence="5 7" id="KW-1133">Transmembrane helix</keyword>
<keyword evidence="11" id="KW-1185">Reference proteome</keyword>
<feature type="transmembrane region" description="Helical" evidence="7">
    <location>
        <begin position="155"/>
        <end position="180"/>
    </location>
</feature>
<dbReference type="Proteomes" id="UP001166585">
    <property type="component" value="Unassembled WGS sequence"/>
</dbReference>
<dbReference type="PANTHER" id="PTHR24221">
    <property type="entry name" value="ATP-BINDING CASSETTE SUB-FAMILY B"/>
    <property type="match status" value="1"/>
</dbReference>
<feature type="transmembrane region" description="Helical" evidence="7">
    <location>
        <begin position="297"/>
        <end position="319"/>
    </location>
</feature>
<dbReference type="PANTHER" id="PTHR24221:SF654">
    <property type="entry name" value="ATP-BINDING CASSETTE SUB-FAMILY B MEMBER 6"/>
    <property type="match status" value="1"/>
</dbReference>
<dbReference type="SUPFAM" id="SSF52540">
    <property type="entry name" value="P-loop containing nucleoside triphosphate hydrolases"/>
    <property type="match status" value="1"/>
</dbReference>
<evidence type="ECO:0000259" key="8">
    <source>
        <dbReference type="PROSITE" id="PS50893"/>
    </source>
</evidence>
<dbReference type="Gene3D" id="1.20.1560.10">
    <property type="entry name" value="ABC transporter type 1, transmembrane domain"/>
    <property type="match status" value="1"/>
</dbReference>
<dbReference type="InterPro" id="IPR011527">
    <property type="entry name" value="ABC1_TM_dom"/>
</dbReference>
<feature type="domain" description="ABC transmembrane type-1" evidence="9">
    <location>
        <begin position="40"/>
        <end position="328"/>
    </location>
</feature>
<evidence type="ECO:0000256" key="2">
    <source>
        <dbReference type="ARBA" id="ARBA00022692"/>
    </source>
</evidence>
<dbReference type="InterPro" id="IPR036640">
    <property type="entry name" value="ABC1_TM_sf"/>
</dbReference>
<dbReference type="NCBIfam" id="TIGR02868">
    <property type="entry name" value="CydC"/>
    <property type="match status" value="1"/>
</dbReference>
<comment type="subcellular location">
    <subcellularLocation>
        <location evidence="1">Cell membrane</location>
        <topology evidence="1">Multi-pass membrane protein</topology>
    </subcellularLocation>
</comment>
<evidence type="ECO:0000256" key="6">
    <source>
        <dbReference type="ARBA" id="ARBA00023136"/>
    </source>
</evidence>
<reference evidence="10" key="1">
    <citation type="submission" date="2021-05" db="EMBL/GenBank/DDBJ databases">
        <authorList>
            <person name="Sun Q."/>
            <person name="Inoue M."/>
        </authorList>
    </citation>
    <scope>NUCLEOTIDE SEQUENCE</scope>
    <source>
        <strain evidence="10">VKM B-3255</strain>
    </source>
</reference>
<evidence type="ECO:0000256" key="1">
    <source>
        <dbReference type="ARBA" id="ARBA00004651"/>
    </source>
</evidence>
<feature type="domain" description="ABC transporter" evidence="8">
    <location>
        <begin position="358"/>
        <end position="583"/>
    </location>
</feature>
<dbReference type="Pfam" id="PF00005">
    <property type="entry name" value="ABC_tran"/>
    <property type="match status" value="1"/>
</dbReference>
<dbReference type="InterPro" id="IPR039421">
    <property type="entry name" value="Type_1_exporter"/>
</dbReference>
<dbReference type="PROSITE" id="PS50893">
    <property type="entry name" value="ABC_TRANSPORTER_2"/>
    <property type="match status" value="1"/>
</dbReference>
<dbReference type="EMBL" id="JAHCQH010000015">
    <property type="protein sequence ID" value="MBS9477616.1"/>
    <property type="molecule type" value="Genomic_DNA"/>
</dbReference>
<feature type="transmembrane region" description="Helical" evidence="7">
    <location>
        <begin position="186"/>
        <end position="204"/>
    </location>
</feature>
<evidence type="ECO:0000256" key="3">
    <source>
        <dbReference type="ARBA" id="ARBA00022741"/>
    </source>
</evidence>
<evidence type="ECO:0000256" key="5">
    <source>
        <dbReference type="ARBA" id="ARBA00022989"/>
    </source>
</evidence>
<comment type="caution">
    <text evidence="10">The sequence shown here is derived from an EMBL/GenBank/DDBJ whole genome shotgun (WGS) entry which is preliminary data.</text>
</comment>
<feature type="transmembrane region" description="Helical" evidence="7">
    <location>
        <begin position="268"/>
        <end position="291"/>
    </location>
</feature>
<keyword evidence="6 7" id="KW-0472">Membrane</keyword>
<keyword evidence="4" id="KW-0067">ATP-binding</keyword>
<dbReference type="InterPro" id="IPR003439">
    <property type="entry name" value="ABC_transporter-like_ATP-bd"/>
</dbReference>
<gene>
    <name evidence="10" type="primary">cydC</name>
    <name evidence="10" type="ORF">KIP89_10895</name>
</gene>
<accession>A0ABS5R9Q5</accession>
<evidence type="ECO:0000256" key="4">
    <source>
        <dbReference type="ARBA" id="ARBA00022840"/>
    </source>
</evidence>
<evidence type="ECO:0000256" key="7">
    <source>
        <dbReference type="SAM" id="Phobius"/>
    </source>
</evidence>